<dbReference type="PANTHER" id="PTHR46586:SF3">
    <property type="entry name" value="ANKYRIN REPEAT-CONTAINING PROTEIN"/>
    <property type="match status" value="1"/>
</dbReference>
<keyword evidence="2" id="KW-1185">Reference proteome</keyword>
<dbReference type="InParanoid" id="D3B6F7"/>
<evidence type="ECO:0008006" key="3">
    <source>
        <dbReference type="Google" id="ProtNLM"/>
    </source>
</evidence>
<gene>
    <name evidence="1" type="ORF">PPL_03705</name>
</gene>
<dbReference type="Pfam" id="PF13637">
    <property type="entry name" value="Ank_4"/>
    <property type="match status" value="1"/>
</dbReference>
<protein>
    <recommendedName>
        <fullName evidence="3">Ankyrin repeat protein</fullName>
    </recommendedName>
</protein>
<accession>D3B6F7</accession>
<comment type="caution">
    <text evidence="1">The sequence shown here is derived from an EMBL/GenBank/DDBJ whole genome shotgun (WGS) entry which is preliminary data.</text>
</comment>
<organism evidence="1 2">
    <name type="scientific">Heterostelium pallidum (strain ATCC 26659 / Pp 5 / PN500)</name>
    <name type="common">Cellular slime mold</name>
    <name type="synonym">Polysphondylium pallidum</name>
    <dbReference type="NCBI Taxonomy" id="670386"/>
    <lineage>
        <taxon>Eukaryota</taxon>
        <taxon>Amoebozoa</taxon>
        <taxon>Evosea</taxon>
        <taxon>Eumycetozoa</taxon>
        <taxon>Dictyostelia</taxon>
        <taxon>Acytosteliales</taxon>
        <taxon>Acytosteliaceae</taxon>
        <taxon>Heterostelium</taxon>
    </lineage>
</organism>
<dbReference type="Proteomes" id="UP000001396">
    <property type="component" value="Unassembled WGS sequence"/>
</dbReference>
<dbReference type="Gene3D" id="1.25.40.20">
    <property type="entry name" value="Ankyrin repeat-containing domain"/>
    <property type="match status" value="2"/>
</dbReference>
<dbReference type="GeneID" id="31359192"/>
<proteinExistence type="predicted"/>
<dbReference type="InterPro" id="IPR002110">
    <property type="entry name" value="Ankyrin_rpt"/>
</dbReference>
<reference evidence="1 2" key="1">
    <citation type="journal article" date="2011" name="Genome Res.">
        <title>Phylogeny-wide analysis of social amoeba genomes highlights ancient origins for complex intercellular communication.</title>
        <authorList>
            <person name="Heidel A.J."/>
            <person name="Lawal H.M."/>
            <person name="Felder M."/>
            <person name="Schilde C."/>
            <person name="Helps N.R."/>
            <person name="Tunggal B."/>
            <person name="Rivero F."/>
            <person name="John U."/>
            <person name="Schleicher M."/>
            <person name="Eichinger L."/>
            <person name="Platzer M."/>
            <person name="Noegel A.A."/>
            <person name="Schaap P."/>
            <person name="Gloeckner G."/>
        </authorList>
    </citation>
    <scope>NUCLEOTIDE SEQUENCE [LARGE SCALE GENOMIC DNA]</scope>
    <source>
        <strain evidence="2">ATCC 26659 / Pp 5 / PN500</strain>
    </source>
</reference>
<dbReference type="InterPro" id="IPR036770">
    <property type="entry name" value="Ankyrin_rpt-contain_sf"/>
</dbReference>
<dbReference type="PANTHER" id="PTHR46586">
    <property type="entry name" value="ANKYRIN REPEAT-CONTAINING PROTEIN"/>
    <property type="match status" value="1"/>
</dbReference>
<dbReference type="InterPro" id="IPR052050">
    <property type="entry name" value="SecEffector_AnkRepeat"/>
</dbReference>
<dbReference type="AlphaFoldDB" id="D3B6F7"/>
<dbReference type="RefSeq" id="XP_020435044.1">
    <property type="nucleotide sequence ID" value="XM_020574630.1"/>
</dbReference>
<dbReference type="SUPFAM" id="SSF140860">
    <property type="entry name" value="Pseudo ankyrin repeat-like"/>
    <property type="match status" value="1"/>
</dbReference>
<dbReference type="EMBL" id="ADBJ01000017">
    <property type="protein sequence ID" value="EFA82927.1"/>
    <property type="molecule type" value="Genomic_DNA"/>
</dbReference>
<dbReference type="SUPFAM" id="SSF48403">
    <property type="entry name" value="Ankyrin repeat"/>
    <property type="match status" value="1"/>
</dbReference>
<dbReference type="FunCoup" id="D3B6F7">
    <property type="interactions" value="23"/>
</dbReference>
<sequence>MNRIVFNNVFNNQVIRKQIFDYISLIHLKCDQKVYKWNQLILEPIQLVKYKYYRYLFTYLKVIGYNFIKSDIEFCLESLIKDGNLEAVSYIFRNLKHLHSQVKLVPKDLDLSNLYIKSAFYGRLEIIKLDIIQWLLDNDKDQLIISYDIIDHIAGYGHLDIVEFLWSKAAVDKLKISDIAMTSAAVSGNLELLQWLFKNNNNPKIKLGNIIDQAAKKGHLNIIQWIHEQQVFLVEKYKIIPSRLASTMALDWATAGNHMEVAQWLKENRTEGCGMNALYYVVGNGHWEMSQWLVKNCGHVHYDIAATIKRAIQKKNLQIFKFLLDYDIMKNYELYCELSSMFGSLEILEYILEETEIDITEKLVCELMYNSVKSNEYDILIYLLKLFPEVAIPIDIIRESIKRGNIDIVTKLIIRNAMQWDLRCLEKSIKYDKYNITLWLLQHQPDNLYKLEELDYAHSVSKLLFEFKHLPSKTIKDLKMKSFKKNEKILD</sequence>
<evidence type="ECO:0000313" key="1">
    <source>
        <dbReference type="EMBL" id="EFA82927.1"/>
    </source>
</evidence>
<evidence type="ECO:0000313" key="2">
    <source>
        <dbReference type="Proteomes" id="UP000001396"/>
    </source>
</evidence>
<name>D3B6F7_HETP5</name>